<sequence length="674" mass="72133">MAPLLGTQQGAREQISGSSRPCFVSAITTGSQEDSVIKENKFGASRMSGLQASQQAKFIPTILQCVVLHKQTPGSRGLSQTRAAPYTRRSFSHPKHSSTGDVRRTTPGLGVTNSSLSGSSGEGVCVLLSTDPLVQVVGYTFVATQAPRHQTASLAYVKNIKSGCRTDFGGGPLRCLLETLARACFTGKAGVHFKILRKESWKIDFKYPSLGSHAKRVGAGHVGKWMRQQRQEGGPGAAGPLFPADRSGWSRHGDSPSREDEPNPLRQSTKLSRTNNTFTSAETDRRVRVAGLNKSDEHVRESNHGTALGLGLNVCLCPHMALSRCQWEKGDLGLWGRASGVEEMGTLGPLSRSLGQDCKVTGNTVPSASQVGMATETASLSEACSVVSFDVANATADQSLLKSQRVFEVKSPEVQILAYSTTCPSNINSLHQEHTYQSLSSLLPVPANCSVIFLAANALSDAFSIQLPGLQDTSPQPLIGKVTDVYRVPAKCEVPTLVAGREPTRSPALPEAPAPIKHRSGSGSSQGWVATAAGDSEGIKPIPTPQSLWANSMTSGTSSSQEVTARVNKILNTFQIDHDISCTFNTAGGWKAGADRPGDKIPTPELLLAVFLVHYSNSLDSHSPGGTITMLWPVHLHSTDQQFHFRFYLTSLSNVWLNLSDDLEESALELKAPN</sequence>
<organism evidence="2 3">
    <name type="scientific">Anas platyrhynchos</name>
    <name type="common">Mallard</name>
    <name type="synonym">Anas boschas</name>
    <dbReference type="NCBI Taxonomy" id="8839"/>
    <lineage>
        <taxon>Eukaryota</taxon>
        <taxon>Metazoa</taxon>
        <taxon>Chordata</taxon>
        <taxon>Craniata</taxon>
        <taxon>Vertebrata</taxon>
        <taxon>Euteleostomi</taxon>
        <taxon>Archelosauria</taxon>
        <taxon>Archosauria</taxon>
        <taxon>Dinosauria</taxon>
        <taxon>Saurischia</taxon>
        <taxon>Theropoda</taxon>
        <taxon>Coelurosauria</taxon>
        <taxon>Aves</taxon>
        <taxon>Neognathae</taxon>
        <taxon>Galloanserae</taxon>
        <taxon>Anseriformes</taxon>
        <taxon>Anatidae</taxon>
        <taxon>Anatinae</taxon>
        <taxon>Anas</taxon>
    </lineage>
</organism>
<reference evidence="3" key="1">
    <citation type="journal article" date="2013" name="Nat. Genet.">
        <title>The duck genome and transcriptome provide insight into an avian influenza virus reservoir species.</title>
        <authorList>
            <person name="Huang Y."/>
            <person name="Li Y."/>
            <person name="Burt D.W."/>
            <person name="Chen H."/>
            <person name="Zhang Y."/>
            <person name="Qian W."/>
            <person name="Kim H."/>
            <person name="Gan S."/>
            <person name="Zhao Y."/>
            <person name="Li J."/>
            <person name="Yi K."/>
            <person name="Feng H."/>
            <person name="Zhu P."/>
            <person name="Li B."/>
            <person name="Liu Q."/>
            <person name="Fairley S."/>
            <person name="Magor K.E."/>
            <person name="Du Z."/>
            <person name="Hu X."/>
            <person name="Goodman L."/>
            <person name="Tafer H."/>
            <person name="Vignal A."/>
            <person name="Lee T."/>
            <person name="Kim K.W."/>
            <person name="Sheng Z."/>
            <person name="An Y."/>
            <person name="Searle S."/>
            <person name="Herrero J."/>
            <person name="Groenen M.A."/>
            <person name="Crooijmans R.P."/>
            <person name="Faraut T."/>
            <person name="Cai Q."/>
            <person name="Webster R.G."/>
            <person name="Aldridge J.R."/>
            <person name="Warren W.C."/>
            <person name="Bartschat S."/>
            <person name="Kehr S."/>
            <person name="Marz M."/>
            <person name="Stadler P.F."/>
            <person name="Smith J."/>
            <person name="Kraus R.H."/>
            <person name="Zhao Y."/>
            <person name="Ren L."/>
            <person name="Fei J."/>
            <person name="Morisson M."/>
            <person name="Kaiser P."/>
            <person name="Griffin D.K."/>
            <person name="Rao M."/>
            <person name="Pitel F."/>
            <person name="Wang J."/>
            <person name="Li N."/>
        </authorList>
    </citation>
    <scope>NUCLEOTIDE SEQUENCE [LARGE SCALE GENOMIC DNA]</scope>
</reference>
<proteinExistence type="predicted"/>
<dbReference type="Proteomes" id="UP000296049">
    <property type="component" value="Unassembled WGS sequence"/>
</dbReference>
<evidence type="ECO:0000256" key="1">
    <source>
        <dbReference type="SAM" id="MobiDB-lite"/>
    </source>
</evidence>
<name>R0JUK3_ANAPL</name>
<accession>R0JUK3</accession>
<feature type="region of interest" description="Disordered" evidence="1">
    <location>
        <begin position="501"/>
        <end position="529"/>
    </location>
</feature>
<evidence type="ECO:0000313" key="3">
    <source>
        <dbReference type="Proteomes" id="UP000296049"/>
    </source>
</evidence>
<keyword evidence="3" id="KW-1185">Reference proteome</keyword>
<gene>
    <name evidence="2" type="ORF">Anapl_05256</name>
</gene>
<feature type="compositionally biased region" description="Basic and acidic residues" evidence="1">
    <location>
        <begin position="251"/>
        <end position="263"/>
    </location>
</feature>
<feature type="region of interest" description="Disordered" evidence="1">
    <location>
        <begin position="225"/>
        <end position="285"/>
    </location>
</feature>
<dbReference type="AlphaFoldDB" id="R0JUK3"/>
<evidence type="ECO:0000313" key="2">
    <source>
        <dbReference type="EMBL" id="EOB00857.1"/>
    </source>
</evidence>
<feature type="region of interest" description="Disordered" evidence="1">
    <location>
        <begin position="74"/>
        <end position="119"/>
    </location>
</feature>
<feature type="compositionally biased region" description="Polar residues" evidence="1">
    <location>
        <begin position="265"/>
        <end position="281"/>
    </location>
</feature>
<protein>
    <submittedName>
        <fullName evidence="2">Uncharacterized protein</fullName>
    </submittedName>
</protein>
<dbReference type="EMBL" id="KB743153">
    <property type="protein sequence ID" value="EOB00857.1"/>
    <property type="molecule type" value="Genomic_DNA"/>
</dbReference>